<keyword evidence="2" id="KW-0732">Signal</keyword>
<feature type="signal peptide" evidence="2">
    <location>
        <begin position="1"/>
        <end position="29"/>
    </location>
</feature>
<feature type="chain" id="PRO_5047156996" description="Transmembrane protein" evidence="2">
    <location>
        <begin position="30"/>
        <end position="118"/>
    </location>
</feature>
<name>A0ABZ2BDV3_9HYPH</name>
<feature type="region of interest" description="Disordered" evidence="1">
    <location>
        <begin position="94"/>
        <end position="118"/>
    </location>
</feature>
<evidence type="ECO:0008006" key="5">
    <source>
        <dbReference type="Google" id="ProtNLM"/>
    </source>
</evidence>
<protein>
    <recommendedName>
        <fullName evidence="5">Transmembrane protein</fullName>
    </recommendedName>
</protein>
<sequence length="118" mass="12142">MKHRSVRQLVLLLLAIFVAAGMGLSVAQASGMAARMATMSDMATPDHGDCQHCPDQPENSMKAMACGNVCAAPVLAPLPLAAVVPDGEKPASAVARDLFLDGTPPPPDPDPPRTSDIG</sequence>
<reference evidence="3" key="1">
    <citation type="submission" date="2023-08" db="EMBL/GenBank/DDBJ databases">
        <title>Complete genome sequence of Sinorhizobium chiapanecum ITTG S70 isolated from Acaciella angustissima nodules in Chiapas-Mexico.</title>
        <authorList>
            <person name="Rincon-Rosales R."/>
            <person name="Rogel M.A."/>
            <person name="Rincon-Medina C.I."/>
            <person name="Guerrero G."/>
            <person name="Manzano-Gomez L.A."/>
            <person name="Lopez-Lopez A."/>
            <person name="Rincon Molina F.A."/>
            <person name="Martinez-Romero E."/>
        </authorList>
    </citation>
    <scope>NUCLEOTIDE SEQUENCE</scope>
    <source>
        <strain evidence="3">ITTG S70</strain>
    </source>
</reference>
<evidence type="ECO:0000313" key="3">
    <source>
        <dbReference type="EMBL" id="WVT05684.1"/>
    </source>
</evidence>
<evidence type="ECO:0000256" key="1">
    <source>
        <dbReference type="SAM" id="MobiDB-lite"/>
    </source>
</evidence>
<dbReference type="Proteomes" id="UP001432360">
    <property type="component" value="Chromosome"/>
</dbReference>
<keyword evidence="4" id="KW-1185">Reference proteome</keyword>
<gene>
    <name evidence="3" type="ORF">RB548_09935</name>
</gene>
<evidence type="ECO:0000313" key="4">
    <source>
        <dbReference type="Proteomes" id="UP001432360"/>
    </source>
</evidence>
<organism evidence="3 4">
    <name type="scientific">Sinorhizobium chiapasense</name>
    <dbReference type="NCBI Taxonomy" id="501572"/>
    <lineage>
        <taxon>Bacteria</taxon>
        <taxon>Pseudomonadati</taxon>
        <taxon>Pseudomonadota</taxon>
        <taxon>Alphaproteobacteria</taxon>
        <taxon>Hyphomicrobiales</taxon>
        <taxon>Rhizobiaceae</taxon>
        <taxon>Sinorhizobium/Ensifer group</taxon>
        <taxon>Sinorhizobium</taxon>
    </lineage>
</organism>
<proteinExistence type="predicted"/>
<accession>A0ABZ2BDV3</accession>
<evidence type="ECO:0000256" key="2">
    <source>
        <dbReference type="SAM" id="SignalP"/>
    </source>
</evidence>
<dbReference type="RefSeq" id="WP_331374759.1">
    <property type="nucleotide sequence ID" value="NZ_CP133148.1"/>
</dbReference>
<dbReference type="EMBL" id="CP133148">
    <property type="protein sequence ID" value="WVT05684.1"/>
    <property type="molecule type" value="Genomic_DNA"/>
</dbReference>